<protein>
    <submittedName>
        <fullName evidence="1">Uncharacterized protein</fullName>
    </submittedName>
</protein>
<keyword evidence="2" id="KW-1185">Reference proteome</keyword>
<reference evidence="1 2" key="1">
    <citation type="submission" date="2024-02" db="EMBL/GenBank/DDBJ databases">
        <title>Rubritalea halochordaticola NBRC 107102.</title>
        <authorList>
            <person name="Ichikawa N."/>
            <person name="Katano-Makiyama Y."/>
            <person name="Hidaka K."/>
        </authorList>
    </citation>
    <scope>NUCLEOTIDE SEQUENCE [LARGE SCALE GENOMIC DNA]</scope>
    <source>
        <strain evidence="1 2">NBRC 107102</strain>
    </source>
</reference>
<proteinExistence type="predicted"/>
<comment type="caution">
    <text evidence="1">The sequence shown here is derived from an EMBL/GenBank/DDBJ whole genome shotgun (WGS) entry which is preliminary data.</text>
</comment>
<gene>
    <name evidence="1" type="ORF">Rhal01_02186</name>
</gene>
<organism evidence="1 2">
    <name type="scientific">Rubritalea halochordaticola</name>
    <dbReference type="NCBI Taxonomy" id="714537"/>
    <lineage>
        <taxon>Bacteria</taxon>
        <taxon>Pseudomonadati</taxon>
        <taxon>Verrucomicrobiota</taxon>
        <taxon>Verrucomicrobiia</taxon>
        <taxon>Verrucomicrobiales</taxon>
        <taxon>Rubritaleaceae</taxon>
        <taxon>Rubritalea</taxon>
    </lineage>
</organism>
<dbReference type="EMBL" id="BAABRL010000006">
    <property type="protein sequence ID" value="GAA5496005.1"/>
    <property type="molecule type" value="Genomic_DNA"/>
</dbReference>
<accession>A0ABP9V057</accession>
<dbReference type="Proteomes" id="UP001424741">
    <property type="component" value="Unassembled WGS sequence"/>
</dbReference>
<evidence type="ECO:0000313" key="2">
    <source>
        <dbReference type="Proteomes" id="UP001424741"/>
    </source>
</evidence>
<name>A0ABP9V057_9BACT</name>
<dbReference type="RefSeq" id="WP_346188736.1">
    <property type="nucleotide sequence ID" value="NZ_BAABRL010000006.1"/>
</dbReference>
<evidence type="ECO:0000313" key="1">
    <source>
        <dbReference type="EMBL" id="GAA5496005.1"/>
    </source>
</evidence>
<sequence length="652" mass="73713">MYLRLLCVMLCLPMCLLGQILPKEGKWVVMVDGGAGLREEVTRDTKITVELECGAGGVKEPIQCMIDFYAVRHTFSLEQDPEKDALVSSFLKACEMAAKEENYEQSVQLPGDKEIRVVAGKMYGQWLIMVQDEGKIGMFGAREAGRLRSALKEVCAGKRWYEGLLETGKVPQKTKEVHPPRGTGLLVHDTVGRVKTEGGMEVEVCVLGRDSRYGQDSYERSVSLHFGKDQGVDYSASLLESEAACLEDALKALKQGEDYHWGREVRSDNVLELVVDTDARCLRVKAGMAKGRSGTVRKGVLTLAQLEQVMKFRDKAKQRAEWYEVHEDLFFEKGMAFMHEKGTSVQVVLNPPQRDERNPGMGAISVVIDVWEKHQMSMVRCLNFKQEIQDLSQRGIEEFYAACDAAAAGKEYHVKVREENVEETVYESVQRYGAWLVRIRRGREMVAFLPIEKARLKHALAEAKIAQKWYAKLYGVYEIPEPTEEARPPQVNRVTVRYVHDGGNLMSLSRSVLGAFFGEAEVMVVGGKVEPRLRIRLGSVDVDGYLEDEDAERVLVEKLLEGRLALKARKDFGHDHQSKAGDSFTLEVGGIQNELELKYLRRAGRWSPVDEVVKSRFIEADLYKLAELVQDMKRREAWVRENLGLFYTVQGE</sequence>